<dbReference type="Proteomes" id="UP000317043">
    <property type="component" value="Unassembled WGS sequence"/>
</dbReference>
<dbReference type="InParanoid" id="A0A543AS34"/>
<proteinExistence type="predicted"/>
<comment type="caution">
    <text evidence="1">The sequence shown here is derived from an EMBL/GenBank/DDBJ whole genome shotgun (WGS) entry which is preliminary data.</text>
</comment>
<evidence type="ECO:0000313" key="2">
    <source>
        <dbReference type="Proteomes" id="UP000317043"/>
    </source>
</evidence>
<gene>
    <name evidence="1" type="ORF">FB566_0888</name>
</gene>
<protein>
    <submittedName>
        <fullName evidence="1">Uncharacterized protein</fullName>
    </submittedName>
</protein>
<dbReference type="EMBL" id="VFOW01000001">
    <property type="protein sequence ID" value="TQL75387.1"/>
    <property type="molecule type" value="Genomic_DNA"/>
</dbReference>
<sequence length="81" mass="9177">MSPKIDHHALIRVPAITLADHTTWDSPPFLFTIHDPLSPRLETDLNPKVNGVDIDVADLLIALADACYQTHREYPEKPPRR</sequence>
<organism evidence="1 2">
    <name type="scientific">Stackebrandtia endophytica</name>
    <dbReference type="NCBI Taxonomy" id="1496996"/>
    <lineage>
        <taxon>Bacteria</taxon>
        <taxon>Bacillati</taxon>
        <taxon>Actinomycetota</taxon>
        <taxon>Actinomycetes</taxon>
        <taxon>Glycomycetales</taxon>
        <taxon>Glycomycetaceae</taxon>
        <taxon>Stackebrandtia</taxon>
    </lineage>
</organism>
<keyword evidence="2" id="KW-1185">Reference proteome</keyword>
<name>A0A543AS34_9ACTN</name>
<dbReference type="RefSeq" id="WP_142035206.1">
    <property type="nucleotide sequence ID" value="NZ_JBHTGS010000001.1"/>
</dbReference>
<dbReference type="AlphaFoldDB" id="A0A543AS34"/>
<reference evidence="1 2" key="1">
    <citation type="submission" date="2019-06" db="EMBL/GenBank/DDBJ databases">
        <title>Sequencing the genomes of 1000 actinobacteria strains.</title>
        <authorList>
            <person name="Klenk H.-P."/>
        </authorList>
    </citation>
    <scope>NUCLEOTIDE SEQUENCE [LARGE SCALE GENOMIC DNA]</scope>
    <source>
        <strain evidence="1 2">DSM 45928</strain>
    </source>
</reference>
<evidence type="ECO:0000313" key="1">
    <source>
        <dbReference type="EMBL" id="TQL75387.1"/>
    </source>
</evidence>
<accession>A0A543AS34</accession>